<sequence>MSLENRLTEFEKCLQKFEEVLNLEENDVVRDSAIKRFELCFELCWKTLKDFLTEEGIICRSPRNCFKEAFSIGIIQDEDEWLSILEDRNLSVHTYDEALAEGLYSRLKNHLKAMKSLLEFIKTNL</sequence>
<dbReference type="EMBL" id="FXTX01000016">
    <property type="protein sequence ID" value="SMP17587.1"/>
    <property type="molecule type" value="Genomic_DNA"/>
</dbReference>
<dbReference type="SUPFAM" id="SSF81593">
    <property type="entry name" value="Nucleotidyltransferase substrate binding subunit/domain"/>
    <property type="match status" value="1"/>
</dbReference>
<accession>A0AA45WN88</accession>
<dbReference type="Proteomes" id="UP001157947">
    <property type="component" value="Unassembled WGS sequence"/>
</dbReference>
<gene>
    <name evidence="1" type="ORF">SAMN06264868_11624</name>
</gene>
<evidence type="ECO:0000313" key="1">
    <source>
        <dbReference type="EMBL" id="SMP17587.1"/>
    </source>
</evidence>
<keyword evidence="2" id="KW-1185">Reference proteome</keyword>
<dbReference type="Pfam" id="PF08780">
    <property type="entry name" value="NTase_sub_bind"/>
    <property type="match status" value="1"/>
</dbReference>
<dbReference type="NCBIfam" id="TIGR01987">
    <property type="entry name" value="HI0074"/>
    <property type="match status" value="1"/>
</dbReference>
<dbReference type="Gene3D" id="1.20.120.330">
    <property type="entry name" value="Nucleotidyltransferases domain 2"/>
    <property type="match status" value="1"/>
</dbReference>
<proteinExistence type="predicted"/>
<dbReference type="InterPro" id="IPR010235">
    <property type="entry name" value="HepT"/>
</dbReference>
<organism evidence="1 2">
    <name type="scientific">Venenivibrio stagnispumantis</name>
    <dbReference type="NCBI Taxonomy" id="407998"/>
    <lineage>
        <taxon>Bacteria</taxon>
        <taxon>Pseudomonadati</taxon>
        <taxon>Aquificota</taxon>
        <taxon>Aquificia</taxon>
        <taxon>Aquificales</taxon>
        <taxon>Hydrogenothermaceae</taxon>
        <taxon>Venenivibrio</taxon>
    </lineage>
</organism>
<reference evidence="1" key="1">
    <citation type="submission" date="2017-05" db="EMBL/GenBank/DDBJ databases">
        <authorList>
            <person name="Varghese N."/>
            <person name="Submissions S."/>
        </authorList>
    </citation>
    <scope>NUCLEOTIDE SEQUENCE</scope>
    <source>
        <strain evidence="1">DSM 18763</strain>
    </source>
</reference>
<evidence type="ECO:0000313" key="2">
    <source>
        <dbReference type="Proteomes" id="UP001157947"/>
    </source>
</evidence>
<dbReference type="AlphaFoldDB" id="A0AA45WN88"/>
<name>A0AA45WN88_9AQUI</name>
<comment type="caution">
    <text evidence="1">The sequence shown here is derived from an EMBL/GenBank/DDBJ whole genome shotgun (WGS) entry which is preliminary data.</text>
</comment>
<protein>
    <submittedName>
        <fullName evidence="1">Nucleotidyltransferase substrate binding protein, HI0074 family</fullName>
    </submittedName>
</protein>
<dbReference type="RefSeq" id="WP_265134179.1">
    <property type="nucleotide sequence ID" value="NZ_FXTX01000016.1"/>
</dbReference>